<reference evidence="2 3" key="1">
    <citation type="journal article" date="2015" name="BMC Genomics">
        <title>Genome mining reveals unlocked bioactive potential of marine Gram-negative bacteria.</title>
        <authorList>
            <person name="Machado H."/>
            <person name="Sonnenschein E.C."/>
            <person name="Melchiorsen J."/>
            <person name="Gram L."/>
        </authorList>
    </citation>
    <scope>NUCLEOTIDE SEQUENCE [LARGE SCALE GENOMIC DNA]</scope>
    <source>
        <strain evidence="2 3">S2471</strain>
    </source>
</reference>
<dbReference type="EMBL" id="JXYA01000049">
    <property type="protein sequence ID" value="KJZ06455.1"/>
    <property type="molecule type" value="Genomic_DNA"/>
</dbReference>
<proteinExistence type="predicted"/>
<sequence length="94" mass="10386">MQSRYWVLVLCLMVSLTVNASGGNVSVHTTQLSQFLTDNDDDDNGKLDSDPVIVLYSVHDEATVLPLCLRAEACTHYPTLTYYQQGIRAPPVLS</sequence>
<protein>
    <submittedName>
        <fullName evidence="2">Uncharacterized protein</fullName>
    </submittedName>
</protein>
<keyword evidence="3" id="KW-1185">Reference proteome</keyword>
<dbReference type="RefSeq" id="WP_046006596.1">
    <property type="nucleotide sequence ID" value="NZ_JXYA01000049.1"/>
</dbReference>
<feature type="chain" id="PRO_5002475333" evidence="1">
    <location>
        <begin position="21"/>
        <end position="94"/>
    </location>
</feature>
<accession>A0A0F4QGQ9</accession>
<evidence type="ECO:0000256" key="1">
    <source>
        <dbReference type="SAM" id="SignalP"/>
    </source>
</evidence>
<dbReference type="OrthoDB" id="6293362at2"/>
<name>A0A0F4QGQ9_9GAMM</name>
<gene>
    <name evidence="2" type="ORF">TW77_19205</name>
</gene>
<evidence type="ECO:0000313" key="3">
    <source>
        <dbReference type="Proteomes" id="UP000033452"/>
    </source>
</evidence>
<dbReference type="Proteomes" id="UP000033452">
    <property type="component" value="Unassembled WGS sequence"/>
</dbReference>
<dbReference type="PATRIC" id="fig|43658.5.peg.4056"/>
<dbReference type="AlphaFoldDB" id="A0A0F4QGQ9"/>
<keyword evidence="1" id="KW-0732">Signal</keyword>
<comment type="caution">
    <text evidence="2">The sequence shown here is derived from an EMBL/GenBank/DDBJ whole genome shotgun (WGS) entry which is preliminary data.</text>
</comment>
<feature type="signal peptide" evidence="1">
    <location>
        <begin position="1"/>
        <end position="20"/>
    </location>
</feature>
<organism evidence="2 3">
    <name type="scientific">Pseudoalteromonas rubra</name>
    <dbReference type="NCBI Taxonomy" id="43658"/>
    <lineage>
        <taxon>Bacteria</taxon>
        <taxon>Pseudomonadati</taxon>
        <taxon>Pseudomonadota</taxon>
        <taxon>Gammaproteobacteria</taxon>
        <taxon>Alteromonadales</taxon>
        <taxon>Pseudoalteromonadaceae</taxon>
        <taxon>Pseudoalteromonas</taxon>
    </lineage>
</organism>
<evidence type="ECO:0000313" key="2">
    <source>
        <dbReference type="EMBL" id="KJZ06455.1"/>
    </source>
</evidence>